<proteinExistence type="predicted"/>
<dbReference type="GO" id="GO:0003676">
    <property type="term" value="F:nucleic acid binding"/>
    <property type="evidence" value="ECO:0007669"/>
    <property type="project" value="InterPro"/>
</dbReference>
<dbReference type="GeneID" id="111009263"/>
<feature type="region of interest" description="Disordered" evidence="1">
    <location>
        <begin position="87"/>
        <end position="122"/>
    </location>
</feature>
<reference evidence="3" key="1">
    <citation type="submission" date="2025-08" db="UniProtKB">
        <authorList>
            <consortium name="RefSeq"/>
        </authorList>
    </citation>
    <scope>IDENTIFICATION</scope>
    <source>
        <strain evidence="3">OHB3-1</strain>
    </source>
</reference>
<dbReference type="Proteomes" id="UP000504603">
    <property type="component" value="Unplaced"/>
</dbReference>
<organism evidence="2 3">
    <name type="scientific">Momordica charantia</name>
    <name type="common">Bitter gourd</name>
    <name type="synonym">Balsam pear</name>
    <dbReference type="NCBI Taxonomy" id="3673"/>
    <lineage>
        <taxon>Eukaryota</taxon>
        <taxon>Viridiplantae</taxon>
        <taxon>Streptophyta</taxon>
        <taxon>Embryophyta</taxon>
        <taxon>Tracheophyta</taxon>
        <taxon>Spermatophyta</taxon>
        <taxon>Magnoliopsida</taxon>
        <taxon>eudicotyledons</taxon>
        <taxon>Gunneridae</taxon>
        <taxon>Pentapetalae</taxon>
        <taxon>rosids</taxon>
        <taxon>fabids</taxon>
        <taxon>Cucurbitales</taxon>
        <taxon>Cucurbitaceae</taxon>
        <taxon>Momordiceae</taxon>
        <taxon>Momordica</taxon>
    </lineage>
</organism>
<evidence type="ECO:0000313" key="2">
    <source>
        <dbReference type="Proteomes" id="UP000504603"/>
    </source>
</evidence>
<protein>
    <submittedName>
        <fullName evidence="3">Uncharacterized protein LOC111009263 isoform X1</fullName>
    </submittedName>
</protein>
<dbReference type="PANTHER" id="PTHR34222:SF95">
    <property type="entry name" value="RRNA 2'-O-METHYLTRANSFERASE FIBRILLARIN-LIKE ISOFORM X1"/>
    <property type="match status" value="1"/>
</dbReference>
<evidence type="ECO:0000313" key="3">
    <source>
        <dbReference type="RefSeq" id="XP_022137992.1"/>
    </source>
</evidence>
<feature type="region of interest" description="Disordered" evidence="1">
    <location>
        <begin position="178"/>
        <end position="200"/>
    </location>
</feature>
<evidence type="ECO:0000256" key="1">
    <source>
        <dbReference type="SAM" id="MobiDB-lite"/>
    </source>
</evidence>
<sequence length="200" mass="22855">MGEKSRTSYFMECKRAYAEFNSLLPVSTDINVQHSQREQLAIMSFLVGLPPRFDMAKYQVLSGSKISSLEEAYTRVLHIERSQIVPSSQSNSDLVGRTNEYQGNRRKCSNNQRQNSNSQKPNLGEVVCHYCNKLGHTKHDYRKLLNKGRRTQSDDPKRLIKISSKEFANFQQYQDSLAASSSNPTIVITESGSDDEEDHW</sequence>
<feature type="compositionally biased region" description="Low complexity" evidence="1">
    <location>
        <begin position="109"/>
        <end position="122"/>
    </location>
</feature>
<feature type="compositionally biased region" description="Polar residues" evidence="1">
    <location>
        <begin position="178"/>
        <end position="191"/>
    </location>
</feature>
<name>A0A6J1C9T8_MOMCH</name>
<dbReference type="GO" id="GO:0008270">
    <property type="term" value="F:zinc ion binding"/>
    <property type="evidence" value="ECO:0007669"/>
    <property type="project" value="InterPro"/>
</dbReference>
<dbReference type="OrthoDB" id="1682119at2759"/>
<dbReference type="PANTHER" id="PTHR34222">
    <property type="entry name" value="GAG_PRE-INTEGRS DOMAIN-CONTAINING PROTEIN"/>
    <property type="match status" value="1"/>
</dbReference>
<dbReference type="KEGG" id="mcha:111009263"/>
<keyword evidence="2" id="KW-1185">Reference proteome</keyword>
<dbReference type="SUPFAM" id="SSF57756">
    <property type="entry name" value="Retrovirus zinc finger-like domains"/>
    <property type="match status" value="1"/>
</dbReference>
<accession>A0A6J1C9T8</accession>
<dbReference type="RefSeq" id="XP_022137992.1">
    <property type="nucleotide sequence ID" value="XM_022282300.1"/>
</dbReference>
<dbReference type="AlphaFoldDB" id="A0A6J1C9T8"/>
<dbReference type="InterPro" id="IPR036875">
    <property type="entry name" value="Znf_CCHC_sf"/>
</dbReference>
<gene>
    <name evidence="3" type="primary">LOC111009263</name>
</gene>